<gene>
    <name evidence="2" type="ORF">H8S18_08040</name>
</gene>
<evidence type="ECO:0000256" key="1">
    <source>
        <dbReference type="SAM" id="Phobius"/>
    </source>
</evidence>
<dbReference type="EMBL" id="JACOON010000004">
    <property type="protein sequence ID" value="MBC5648284.1"/>
    <property type="molecule type" value="Genomic_DNA"/>
</dbReference>
<protein>
    <submittedName>
        <fullName evidence="2">Gx transporter family protein</fullName>
    </submittedName>
</protein>
<comment type="caution">
    <text evidence="2">The sequence shown here is derived from an EMBL/GenBank/DDBJ whole genome shotgun (WGS) entry which is preliminary data.</text>
</comment>
<keyword evidence="1" id="KW-0472">Membrane</keyword>
<dbReference type="Proteomes" id="UP000606889">
    <property type="component" value="Unassembled WGS sequence"/>
</dbReference>
<organism evidence="2 3">
    <name type="scientific">Christensenella tenuis</name>
    <dbReference type="NCBI Taxonomy" id="2763033"/>
    <lineage>
        <taxon>Bacteria</taxon>
        <taxon>Bacillati</taxon>
        <taxon>Bacillota</taxon>
        <taxon>Clostridia</taxon>
        <taxon>Christensenellales</taxon>
        <taxon>Christensenellaceae</taxon>
        <taxon>Christensenella</taxon>
    </lineage>
</organism>
<keyword evidence="3" id="KW-1185">Reference proteome</keyword>
<evidence type="ECO:0000313" key="3">
    <source>
        <dbReference type="Proteomes" id="UP000606889"/>
    </source>
</evidence>
<dbReference type="PIRSF" id="PIRSF027391">
    <property type="entry name" value="Hpre_diP_synt_I"/>
    <property type="match status" value="1"/>
</dbReference>
<keyword evidence="1" id="KW-0812">Transmembrane</keyword>
<dbReference type="Pfam" id="PF07456">
    <property type="entry name" value="Hpre_diP_synt_I"/>
    <property type="match status" value="1"/>
</dbReference>
<keyword evidence="1" id="KW-1133">Transmembrane helix</keyword>
<dbReference type="Gene3D" id="1.10.1760.20">
    <property type="match status" value="1"/>
</dbReference>
<reference evidence="2 3" key="1">
    <citation type="submission" date="2020-08" db="EMBL/GenBank/DDBJ databases">
        <title>Genome public.</title>
        <authorList>
            <person name="Liu C."/>
            <person name="Sun Q."/>
        </authorList>
    </citation>
    <scope>NUCLEOTIDE SEQUENCE [LARGE SCALE GENOMIC DNA]</scope>
    <source>
        <strain evidence="2 3">NSJ-35</strain>
    </source>
</reference>
<feature type="transmembrane region" description="Helical" evidence="1">
    <location>
        <begin position="79"/>
        <end position="100"/>
    </location>
</feature>
<name>A0ABR7EES4_9FIRM</name>
<accession>A0ABR7EES4</accession>
<dbReference type="InterPro" id="IPR010898">
    <property type="entry name" value="Hpre_diP_synth_I"/>
</dbReference>
<feature type="transmembrane region" description="Helical" evidence="1">
    <location>
        <begin position="135"/>
        <end position="159"/>
    </location>
</feature>
<dbReference type="InterPro" id="IPR014535">
    <property type="entry name" value="Hpre_diP_synt_I"/>
</dbReference>
<evidence type="ECO:0000313" key="2">
    <source>
        <dbReference type="EMBL" id="MBC5648284.1"/>
    </source>
</evidence>
<feature type="transmembrane region" description="Helical" evidence="1">
    <location>
        <begin position="42"/>
        <end position="67"/>
    </location>
</feature>
<sequence length="174" mass="18455">MALQDHKTSRFVLAAVLCGIALALSLLDGALSSLLPLPGFKLGLANVVSLFALCCLGLPWALLICIARSLLAAMLSGNMTMLFFSLAGGLVSILVMHVALKRLSVIKASVLGGISHNLMQLACAALITATPQVSYYLPVLVLTGTVCGFFVGVLCTLVFRRIRFPFINFPMKSN</sequence>
<dbReference type="RefSeq" id="WP_186857798.1">
    <property type="nucleotide sequence ID" value="NZ_JACOON010000004.1"/>
</dbReference>
<proteinExistence type="predicted"/>